<dbReference type="InterPro" id="IPR010319">
    <property type="entry name" value="Transglutaminase-like_Cys_pept"/>
</dbReference>
<reference evidence="1" key="1">
    <citation type="journal article" date="2015" name="Nature">
        <title>Complex archaea that bridge the gap between prokaryotes and eukaryotes.</title>
        <authorList>
            <person name="Spang A."/>
            <person name="Saw J.H."/>
            <person name="Jorgensen S.L."/>
            <person name="Zaremba-Niedzwiedzka K."/>
            <person name="Martijn J."/>
            <person name="Lind A.E."/>
            <person name="van Eijk R."/>
            <person name="Schleper C."/>
            <person name="Guy L."/>
            <person name="Ettema T.J."/>
        </authorList>
    </citation>
    <scope>NUCLEOTIDE SEQUENCE</scope>
</reference>
<gene>
    <name evidence="1" type="ORF">LCGC14_1684790</name>
</gene>
<evidence type="ECO:0000313" key="1">
    <source>
        <dbReference type="EMBL" id="KKM16546.1"/>
    </source>
</evidence>
<protein>
    <recommendedName>
        <fullName evidence="2">Transglutaminase-like domain-containing protein</fullName>
    </recommendedName>
</protein>
<dbReference type="EMBL" id="LAZR01014650">
    <property type="protein sequence ID" value="KKM16546.1"/>
    <property type="molecule type" value="Genomic_DNA"/>
</dbReference>
<proteinExistence type="predicted"/>
<dbReference type="AlphaFoldDB" id="A0A0F9HMQ4"/>
<comment type="caution">
    <text evidence="1">The sequence shown here is derived from an EMBL/GenBank/DDBJ whole genome shotgun (WGS) entry which is preliminary data.</text>
</comment>
<sequence>MSSLASIVHRAMPIYAWAPKGYREMMAMPRNARLSMKDVQPALFKVEDFDWGDVYDINEKINRTAKYHKDDPGTDTWGPWRLIDGVRVGDCEDFAVHKLQFMMANGYDRGALRLAICLTEHKELHCVLLMYLSDGDAIILDNRNKGLWRKSKYLKYTWLSEEWPGHGFWWRKLT</sequence>
<name>A0A0F9HMQ4_9ZZZZ</name>
<organism evidence="1">
    <name type="scientific">marine sediment metagenome</name>
    <dbReference type="NCBI Taxonomy" id="412755"/>
    <lineage>
        <taxon>unclassified sequences</taxon>
        <taxon>metagenomes</taxon>
        <taxon>ecological metagenomes</taxon>
    </lineage>
</organism>
<dbReference type="Gene3D" id="3.10.620.30">
    <property type="match status" value="1"/>
</dbReference>
<accession>A0A0F9HMQ4</accession>
<evidence type="ECO:0008006" key="2">
    <source>
        <dbReference type="Google" id="ProtNLM"/>
    </source>
</evidence>
<dbReference type="Pfam" id="PF06035">
    <property type="entry name" value="Peptidase_C93"/>
    <property type="match status" value="1"/>
</dbReference>